<keyword evidence="3" id="KW-1185">Reference proteome</keyword>
<proteinExistence type="predicted"/>
<keyword evidence="2" id="KW-0449">Lipoprotein</keyword>
<keyword evidence="1" id="KW-0472">Membrane</keyword>
<organism evidence="2 3">
    <name type="scientific">Malacoplasma iowae DK-CPA</name>
    <dbReference type="NCBI Taxonomy" id="1394179"/>
    <lineage>
        <taxon>Bacteria</taxon>
        <taxon>Bacillati</taxon>
        <taxon>Mycoplasmatota</taxon>
        <taxon>Mycoplasmoidales</taxon>
        <taxon>Mycoplasmoidaceae</taxon>
        <taxon>Malacoplasma</taxon>
    </lineage>
</organism>
<gene>
    <name evidence="2" type="ORF">P271_718</name>
</gene>
<name>A0A084U4H0_MALIO</name>
<comment type="caution">
    <text evidence="2">The sequence shown here is derived from an EMBL/GenBank/DDBJ whole genome shotgun (WGS) entry which is preliminary data.</text>
</comment>
<feature type="transmembrane region" description="Helical" evidence="1">
    <location>
        <begin position="21"/>
        <end position="44"/>
    </location>
</feature>
<dbReference type="EMBL" id="AWQU01000056">
    <property type="protein sequence ID" value="KFB07856.1"/>
    <property type="molecule type" value="Genomic_DNA"/>
</dbReference>
<sequence length="580" mass="64915">MEKKHFWKFIQRLSWGTKMKLGLKFLLNLLSGSVSLCIVTSLPLSIISDINNFKFPILNSLALKDDISFSGNINQILKGDTRADDVNGNLNKIFNTNKKELLKNPEYISDSDLETLKFSSQILNWNNWGTQTFSEWKGNSNPKEITYNKNEIINFESKNQLKNYLEKNIVTIANDNPNAKLADAEFSVDDSGDLLIPITTTNVSKARLYSDNQNAEENKAIIKITPEKISFNPQIEISGSYGNNNQFKVETKSVSLECKITNLEIVPIMFNSDVSYKKEIALEDKGTSENTINSWTNIKDENIYKKIGWLKDNVSLADHIDGTDMDISMLNEEVVYSDLGISKSTDELLSVRIEFVNGENSRNSTKDNYNGEYKIILESIDKTSNNSNGLNIKNYVVFSSISNNGNNTTPLQVNVPDAYLLDTNLSDGKVMNISKEFFGGSSFEIGFKTNAPAMDFVLLQRNLSNGTIFNRFIEKIKQSATTKGLKISNGVILTIGPVNVVESMAPYKNVITLNVSLKKGYTYKKSFNLQSQTKTTTYKYNTAGNLNSIRFGTDISSTQNQAAIWGNGSKTIEQIVNGTR</sequence>
<dbReference type="Proteomes" id="UP000028523">
    <property type="component" value="Unassembled WGS sequence"/>
</dbReference>
<evidence type="ECO:0000313" key="2">
    <source>
        <dbReference type="EMBL" id="KFB07856.1"/>
    </source>
</evidence>
<accession>A0A084U4H0</accession>
<dbReference type="RefSeq" id="WP_229502858.1">
    <property type="nucleotide sequence ID" value="NZ_AWQU01000056.1"/>
</dbReference>
<evidence type="ECO:0000313" key="3">
    <source>
        <dbReference type="Proteomes" id="UP000028523"/>
    </source>
</evidence>
<protein>
    <submittedName>
        <fullName evidence="2">p35 lipoprotein family protein</fullName>
    </submittedName>
</protein>
<keyword evidence="1" id="KW-1133">Transmembrane helix</keyword>
<evidence type="ECO:0000256" key="1">
    <source>
        <dbReference type="SAM" id="Phobius"/>
    </source>
</evidence>
<keyword evidence="1" id="KW-0812">Transmembrane</keyword>
<dbReference type="AlphaFoldDB" id="A0A084U4H0"/>
<reference evidence="2 3" key="1">
    <citation type="journal article" date="2014" name="PLoS ONE">
        <title>Reduction of Hydrogen Peroxide Accumulation and Toxicity by a Catalase from Mycoplasma iowae.</title>
        <authorList>
            <person name="Pritchard R.E."/>
            <person name="Prassinos A.J."/>
            <person name="Osborne J.D."/>
            <person name="Raviv Z."/>
            <person name="Balish M.F."/>
        </authorList>
    </citation>
    <scope>NUCLEOTIDE SEQUENCE [LARGE SCALE GENOMIC DNA]</scope>
    <source>
        <strain evidence="2 3">DK-CPA</strain>
    </source>
</reference>